<evidence type="ECO:0000313" key="1">
    <source>
        <dbReference type="EMBL" id="MBW0534705.1"/>
    </source>
</evidence>
<reference evidence="1" key="1">
    <citation type="submission" date="2021-03" db="EMBL/GenBank/DDBJ databases">
        <title>Draft genome sequence of rust myrtle Austropuccinia psidii MF-1, a brazilian biotype.</title>
        <authorList>
            <person name="Quecine M.C."/>
            <person name="Pachon D.M.R."/>
            <person name="Bonatelli M.L."/>
            <person name="Correr F.H."/>
            <person name="Franceschini L.M."/>
            <person name="Leite T.F."/>
            <person name="Margarido G.R.A."/>
            <person name="Almeida C.A."/>
            <person name="Ferrarezi J.A."/>
            <person name="Labate C.A."/>
        </authorList>
    </citation>
    <scope>NUCLEOTIDE SEQUENCE</scope>
    <source>
        <strain evidence="1">MF-1</strain>
    </source>
</reference>
<gene>
    <name evidence="1" type="ORF">O181_074420</name>
</gene>
<dbReference type="EMBL" id="AVOT02039604">
    <property type="protein sequence ID" value="MBW0534705.1"/>
    <property type="molecule type" value="Genomic_DNA"/>
</dbReference>
<evidence type="ECO:0000313" key="2">
    <source>
        <dbReference type="Proteomes" id="UP000765509"/>
    </source>
</evidence>
<comment type="caution">
    <text evidence="1">The sequence shown here is derived from an EMBL/GenBank/DDBJ whole genome shotgun (WGS) entry which is preliminary data.</text>
</comment>
<proteinExistence type="predicted"/>
<dbReference type="Proteomes" id="UP000765509">
    <property type="component" value="Unassembled WGS sequence"/>
</dbReference>
<protein>
    <submittedName>
        <fullName evidence="1">Uncharacterized protein</fullName>
    </submittedName>
</protein>
<sequence>MTPTLPPHHSLRSRGDLKIYLLCLPQPSFSSPPLTMLMLAWCPPNMPPLLPHISPHHSLCFHTPATHNPYAPVAPSTLLMPSTTCLILFANYHPYTLVVSSPHASNTAPTPA</sequence>
<keyword evidence="2" id="KW-1185">Reference proteome</keyword>
<accession>A0A9Q3F4I5</accession>
<name>A0A9Q3F4I5_9BASI</name>
<dbReference type="AlphaFoldDB" id="A0A9Q3F4I5"/>
<organism evidence="1 2">
    <name type="scientific">Austropuccinia psidii MF-1</name>
    <dbReference type="NCBI Taxonomy" id="1389203"/>
    <lineage>
        <taxon>Eukaryota</taxon>
        <taxon>Fungi</taxon>
        <taxon>Dikarya</taxon>
        <taxon>Basidiomycota</taxon>
        <taxon>Pucciniomycotina</taxon>
        <taxon>Pucciniomycetes</taxon>
        <taxon>Pucciniales</taxon>
        <taxon>Sphaerophragmiaceae</taxon>
        <taxon>Austropuccinia</taxon>
    </lineage>
</organism>